<proteinExistence type="predicted"/>
<comment type="caution">
    <text evidence="1">The sequence shown here is derived from an EMBL/GenBank/DDBJ whole genome shotgun (WGS) entry which is preliminary data.</text>
</comment>
<evidence type="ECO:0000313" key="2">
    <source>
        <dbReference type="Proteomes" id="UP001233999"/>
    </source>
</evidence>
<dbReference type="Proteomes" id="UP001233999">
    <property type="component" value="Unassembled WGS sequence"/>
</dbReference>
<keyword evidence="2" id="KW-1185">Reference proteome</keyword>
<name>A0AAD7ZWY4_DIPPU</name>
<feature type="non-terminal residue" evidence="1">
    <location>
        <position position="162"/>
    </location>
</feature>
<gene>
    <name evidence="1" type="ORF">L9F63_018447</name>
</gene>
<feature type="non-terminal residue" evidence="1">
    <location>
        <position position="1"/>
    </location>
</feature>
<dbReference type="AlphaFoldDB" id="A0AAD7ZWY4"/>
<evidence type="ECO:0000313" key="1">
    <source>
        <dbReference type="EMBL" id="KAJ9588183.1"/>
    </source>
</evidence>
<reference evidence="1" key="2">
    <citation type="submission" date="2023-05" db="EMBL/GenBank/DDBJ databases">
        <authorList>
            <person name="Fouks B."/>
        </authorList>
    </citation>
    <scope>NUCLEOTIDE SEQUENCE</scope>
    <source>
        <strain evidence="1">Stay&amp;Tobe</strain>
        <tissue evidence="1">Testes</tissue>
    </source>
</reference>
<dbReference type="EMBL" id="JASPKZ010005705">
    <property type="protein sequence ID" value="KAJ9588183.1"/>
    <property type="molecule type" value="Genomic_DNA"/>
</dbReference>
<accession>A0AAD7ZWY4</accession>
<reference evidence="1" key="1">
    <citation type="journal article" date="2023" name="IScience">
        <title>Live-bearing cockroach genome reveals convergent evolutionary mechanisms linked to viviparity in insects and beyond.</title>
        <authorList>
            <person name="Fouks B."/>
            <person name="Harrison M.C."/>
            <person name="Mikhailova A.A."/>
            <person name="Marchal E."/>
            <person name="English S."/>
            <person name="Carruthers M."/>
            <person name="Jennings E.C."/>
            <person name="Chiamaka E.L."/>
            <person name="Frigard R.A."/>
            <person name="Pippel M."/>
            <person name="Attardo G.M."/>
            <person name="Benoit J.B."/>
            <person name="Bornberg-Bauer E."/>
            <person name="Tobe S.S."/>
        </authorList>
    </citation>
    <scope>NUCLEOTIDE SEQUENCE</scope>
    <source>
        <strain evidence="1">Stay&amp;Tobe</strain>
    </source>
</reference>
<organism evidence="1 2">
    <name type="scientific">Diploptera punctata</name>
    <name type="common">Pacific beetle cockroach</name>
    <dbReference type="NCBI Taxonomy" id="6984"/>
    <lineage>
        <taxon>Eukaryota</taxon>
        <taxon>Metazoa</taxon>
        <taxon>Ecdysozoa</taxon>
        <taxon>Arthropoda</taxon>
        <taxon>Hexapoda</taxon>
        <taxon>Insecta</taxon>
        <taxon>Pterygota</taxon>
        <taxon>Neoptera</taxon>
        <taxon>Polyneoptera</taxon>
        <taxon>Dictyoptera</taxon>
        <taxon>Blattodea</taxon>
        <taxon>Blaberoidea</taxon>
        <taxon>Blaberidae</taxon>
        <taxon>Diplopterinae</taxon>
        <taxon>Diploptera</taxon>
    </lineage>
</organism>
<sequence>TRGRDLYPRERNPVVLNREISGATRLVLPYQSNGQGKCCPKSCSICGKKNCSSMSRYVIRTLCRWSITLALSSAESPFSQTIKSKNEKRIFVPSTDRIRNLVHSSGPPCIRMLLAYKGRIESDGRPYAALGPNVDIEIDLRDVVVGGMKCIHLAEDMGSNGS</sequence>
<protein>
    <submittedName>
        <fullName evidence="1">Uncharacterized protein</fullName>
    </submittedName>
</protein>